<comment type="catalytic activity">
    <reaction evidence="4">
        <text>L-aspartate + L-glutamine + ATP + H2O = L-asparagine + L-glutamate + AMP + diphosphate + H(+)</text>
        <dbReference type="Rhea" id="RHEA:12228"/>
        <dbReference type="ChEBI" id="CHEBI:15377"/>
        <dbReference type="ChEBI" id="CHEBI:15378"/>
        <dbReference type="ChEBI" id="CHEBI:29985"/>
        <dbReference type="ChEBI" id="CHEBI:29991"/>
        <dbReference type="ChEBI" id="CHEBI:30616"/>
        <dbReference type="ChEBI" id="CHEBI:33019"/>
        <dbReference type="ChEBI" id="CHEBI:58048"/>
        <dbReference type="ChEBI" id="CHEBI:58359"/>
        <dbReference type="ChEBI" id="CHEBI:456215"/>
        <dbReference type="EC" id="6.3.5.4"/>
    </reaction>
</comment>
<feature type="domain" description="Asparagine synthetase" evidence="5">
    <location>
        <begin position="203"/>
        <end position="576"/>
    </location>
</feature>
<dbReference type="EMBL" id="ASGZ01000057">
    <property type="protein sequence ID" value="ESP87485.1"/>
    <property type="molecule type" value="Genomic_DNA"/>
</dbReference>
<keyword evidence="7" id="KW-0808">Transferase</keyword>
<organism evidence="7 8">
    <name type="scientific">Candidatus Halobonum tyrrellensis G22</name>
    <dbReference type="NCBI Taxonomy" id="1324957"/>
    <lineage>
        <taxon>Archaea</taxon>
        <taxon>Methanobacteriati</taxon>
        <taxon>Methanobacteriota</taxon>
        <taxon>Stenosarchaea group</taxon>
        <taxon>Halobacteria</taxon>
        <taxon>Halobacteriales</taxon>
        <taxon>Haloferacaceae</taxon>
        <taxon>Candidatus Halobonum</taxon>
    </lineage>
</organism>
<keyword evidence="3 4" id="KW-0067">ATP-binding</keyword>
<dbReference type="eggNOG" id="arCOG00121">
    <property type="taxonomic scope" value="Archaea"/>
</dbReference>
<dbReference type="Pfam" id="PF00733">
    <property type="entry name" value="Asn_synthase"/>
    <property type="match status" value="1"/>
</dbReference>
<dbReference type="SUPFAM" id="SSF56235">
    <property type="entry name" value="N-terminal nucleophile aminohydrolases (Ntn hydrolases)"/>
    <property type="match status" value="1"/>
</dbReference>
<dbReference type="PANTHER" id="PTHR43284:SF1">
    <property type="entry name" value="ASPARAGINE SYNTHETASE"/>
    <property type="match status" value="1"/>
</dbReference>
<evidence type="ECO:0000256" key="1">
    <source>
        <dbReference type="ARBA" id="ARBA00005752"/>
    </source>
</evidence>
<evidence type="ECO:0000256" key="3">
    <source>
        <dbReference type="ARBA" id="ARBA00022840"/>
    </source>
</evidence>
<keyword evidence="8" id="KW-1185">Reference proteome</keyword>
<dbReference type="Pfam" id="PF13537">
    <property type="entry name" value="GATase_7"/>
    <property type="match status" value="1"/>
</dbReference>
<dbReference type="InterPro" id="IPR029055">
    <property type="entry name" value="Ntn_hydrolases_N"/>
</dbReference>
<dbReference type="InterPro" id="IPR051786">
    <property type="entry name" value="ASN_synthetase/amidase"/>
</dbReference>
<dbReference type="Gene3D" id="3.40.50.620">
    <property type="entry name" value="HUPs"/>
    <property type="match status" value="1"/>
</dbReference>
<dbReference type="Proteomes" id="UP000017840">
    <property type="component" value="Unassembled WGS sequence"/>
</dbReference>
<dbReference type="InterPro" id="IPR006426">
    <property type="entry name" value="Asn_synth_AEB"/>
</dbReference>
<accession>V4H9W0</accession>
<dbReference type="PATRIC" id="fig|1324957.4.peg.2730"/>
<dbReference type="PANTHER" id="PTHR43284">
    <property type="entry name" value="ASPARAGINE SYNTHETASE (GLUTAMINE-HYDROLYZING)"/>
    <property type="match status" value="1"/>
</dbReference>
<evidence type="ECO:0000256" key="4">
    <source>
        <dbReference type="PIRNR" id="PIRNR001589"/>
    </source>
</evidence>
<dbReference type="GO" id="GO:0016740">
    <property type="term" value="F:transferase activity"/>
    <property type="evidence" value="ECO:0007669"/>
    <property type="project" value="UniProtKB-KW"/>
</dbReference>
<comment type="similarity">
    <text evidence="1">Belongs to the asparagine synthetase family.</text>
</comment>
<gene>
    <name evidence="7" type="ORF">K933_13471</name>
</gene>
<dbReference type="InterPro" id="IPR001962">
    <property type="entry name" value="Asn_synthase"/>
</dbReference>
<dbReference type="GO" id="GO:0005524">
    <property type="term" value="F:ATP binding"/>
    <property type="evidence" value="ECO:0007669"/>
    <property type="project" value="UniProtKB-KW"/>
</dbReference>
<dbReference type="GO" id="GO:0006529">
    <property type="term" value="P:asparagine biosynthetic process"/>
    <property type="evidence" value="ECO:0007669"/>
    <property type="project" value="InterPro"/>
</dbReference>
<evidence type="ECO:0000313" key="8">
    <source>
        <dbReference type="Proteomes" id="UP000017840"/>
    </source>
</evidence>
<dbReference type="STRING" id="1324957.K933_13471"/>
<dbReference type="InterPro" id="IPR014729">
    <property type="entry name" value="Rossmann-like_a/b/a_fold"/>
</dbReference>
<dbReference type="AlphaFoldDB" id="V4H9W0"/>
<dbReference type="EC" id="6.3.5.4" evidence="4"/>
<comment type="caution">
    <text evidence="7">The sequence shown here is derived from an EMBL/GenBank/DDBJ whole genome shotgun (WGS) entry which is preliminary data.</text>
</comment>
<evidence type="ECO:0000256" key="2">
    <source>
        <dbReference type="ARBA" id="ARBA00022741"/>
    </source>
</evidence>
<sequence>MTGSIEHEEWYETERFESGGCAIGFVHHGDRDPAGHVSWRDGERAGAVHGVVSNQNGWGLDANELLEAALERPREVVPALDGPFLIACYDGAVGRVVLATDKIGARPCYYTVGDGGVVFGSEVKAPLVRVDDPTVDVAAVGDMVMLGHVWGEKTLVEEVRALPPSTILEHEAGEVERTRYWTPSFEEAEPGDGYVSDLATRYRDAVADMAGTVDGEVGLWLSGGLDSRAMATELERTVGSDGGVDALRTYTYDSNPAAGGNPELAGRVADALGVANQQVPLDGRRFADVMESAIDATDGMVRWNTLLNLSAVHNLDADAPGVVVEAAGQGELLGEHLTRYQFTEFETAAEGLYHRQRALPRETFDDLLDADVDPRAPFERSARESDEPTMRRRMLDAHFRNHYARFVLASNPMARRAVGTRTPFANGAFLDHVAGLPTAYRMGTVPLTDGSVPNGASEPKLLLSRTLNPELAAIPYERTRLPPRYPYPAHVGGFVVTTGLRRLVDRATDRNRSLGAVWYRTDPDLRTYVDDLLCGAGERPFFDPETIRDLRREHLAGEANHVSALASVSTVEAWLRNHVDGREATTSRHTTAART</sequence>
<dbReference type="InterPro" id="IPR017932">
    <property type="entry name" value="GATase_2_dom"/>
</dbReference>
<keyword evidence="2 4" id="KW-0547">Nucleotide-binding</keyword>
<evidence type="ECO:0000259" key="5">
    <source>
        <dbReference type="Pfam" id="PF00733"/>
    </source>
</evidence>
<name>V4H9W0_9EURY</name>
<protein>
    <recommendedName>
        <fullName evidence="4">Putative asparagine synthetase [glutamine-hydrolyzing]</fullName>
        <ecNumber evidence="4">6.3.5.4</ecNumber>
    </recommendedName>
</protein>
<evidence type="ECO:0000313" key="7">
    <source>
        <dbReference type="EMBL" id="ESP87485.1"/>
    </source>
</evidence>
<dbReference type="PIRSF" id="PIRSF001589">
    <property type="entry name" value="Asn_synthetase_glu-h"/>
    <property type="match status" value="1"/>
</dbReference>
<feature type="domain" description="Glutamine amidotransferase type-2" evidence="6">
    <location>
        <begin position="67"/>
        <end position="125"/>
    </location>
</feature>
<evidence type="ECO:0000259" key="6">
    <source>
        <dbReference type="Pfam" id="PF13537"/>
    </source>
</evidence>
<dbReference type="Gene3D" id="3.60.20.10">
    <property type="entry name" value="Glutamine Phosphoribosylpyrophosphate, subunit 1, domain 1"/>
    <property type="match status" value="1"/>
</dbReference>
<dbReference type="SUPFAM" id="SSF52402">
    <property type="entry name" value="Adenine nucleotide alpha hydrolases-like"/>
    <property type="match status" value="1"/>
</dbReference>
<dbReference type="GO" id="GO:0004066">
    <property type="term" value="F:asparagine synthase (glutamine-hydrolyzing) activity"/>
    <property type="evidence" value="ECO:0007669"/>
    <property type="project" value="UniProtKB-EC"/>
</dbReference>
<reference evidence="7 8" key="1">
    <citation type="journal article" date="2013" name="Genome Announc.">
        <title>Draft Genome Sequence of 'Candidatus Halobonum tyrrellensis' Strain G22, Isolated from the Hypersaline Waters of Lake Tyrrell, Australia.</title>
        <authorList>
            <person name="Ugalde J.A."/>
            <person name="Narasingarao P."/>
            <person name="Kuo S."/>
            <person name="Podell S."/>
            <person name="Allen E.E."/>
        </authorList>
    </citation>
    <scope>NUCLEOTIDE SEQUENCE [LARGE SCALE GENOMIC DNA]</scope>
    <source>
        <strain evidence="7 8">G22</strain>
    </source>
</reference>
<proteinExistence type="inferred from homology"/>